<gene>
    <name evidence="3" type="ORF">G7K_2240-t1</name>
</gene>
<dbReference type="InterPro" id="IPR000210">
    <property type="entry name" value="BTB/POZ_dom"/>
</dbReference>
<reference evidence="3 4" key="3">
    <citation type="journal article" date="2015" name="Genome Announc.">
        <title>Draft Genome Sequence of the Archiascomycetous Yeast Saitoella complicata.</title>
        <authorList>
            <person name="Yamauchi K."/>
            <person name="Kondo S."/>
            <person name="Hamamoto M."/>
            <person name="Takahashi Y."/>
            <person name="Ogura Y."/>
            <person name="Hayashi T."/>
            <person name="Nishida H."/>
        </authorList>
    </citation>
    <scope>NUCLEOTIDE SEQUENCE [LARGE SCALE GENOMIC DNA]</scope>
    <source>
        <strain evidence="3 4">NRRL Y-17804</strain>
    </source>
</reference>
<dbReference type="Pfam" id="PF02214">
    <property type="entry name" value="BTB_2"/>
    <property type="match status" value="1"/>
</dbReference>
<dbReference type="OrthoDB" id="2414723at2759"/>
<feature type="region of interest" description="Disordered" evidence="1">
    <location>
        <begin position="296"/>
        <end position="330"/>
    </location>
</feature>
<dbReference type="PANTHER" id="PTHR14499">
    <property type="entry name" value="POTASSIUM CHANNEL TETRAMERIZATION DOMAIN-CONTAINING"/>
    <property type="match status" value="1"/>
</dbReference>
<dbReference type="PROSITE" id="PS50097">
    <property type="entry name" value="BTB"/>
    <property type="match status" value="1"/>
</dbReference>
<dbReference type="InterPro" id="IPR003131">
    <property type="entry name" value="T1-type_BTB"/>
</dbReference>
<reference evidence="3 4" key="2">
    <citation type="journal article" date="2014" name="J. Gen. Appl. Microbiol.">
        <title>The early diverging ascomycetous budding yeast Saitoella complicata has three histone deacetylases belonging to the Clr6, Hos2, and Rpd3 lineages.</title>
        <authorList>
            <person name="Nishida H."/>
            <person name="Matsumoto T."/>
            <person name="Kondo S."/>
            <person name="Hamamoto M."/>
            <person name="Yoshikawa H."/>
        </authorList>
    </citation>
    <scope>NUCLEOTIDE SEQUENCE [LARGE SCALE GENOMIC DNA]</scope>
    <source>
        <strain evidence="3 4">NRRL Y-17804</strain>
    </source>
</reference>
<evidence type="ECO:0000313" key="3">
    <source>
        <dbReference type="EMBL" id="GAO48052.1"/>
    </source>
</evidence>
<dbReference type="GO" id="GO:0051260">
    <property type="term" value="P:protein homooligomerization"/>
    <property type="evidence" value="ECO:0007669"/>
    <property type="project" value="InterPro"/>
</dbReference>
<evidence type="ECO:0000256" key="1">
    <source>
        <dbReference type="SAM" id="MobiDB-lite"/>
    </source>
</evidence>
<dbReference type="STRING" id="698492.A0A0E9NDX0"/>
<dbReference type="SMART" id="SM00225">
    <property type="entry name" value="BTB"/>
    <property type="match status" value="1"/>
</dbReference>
<protein>
    <recommendedName>
        <fullName evidence="2">BTB domain-containing protein</fullName>
    </recommendedName>
</protein>
<dbReference type="SUPFAM" id="SSF54695">
    <property type="entry name" value="POZ domain"/>
    <property type="match status" value="1"/>
</dbReference>
<dbReference type="AlphaFoldDB" id="A0A0E9NDX0"/>
<sequence length="330" mass="36766">MPSLNDMIHLNVGGRNFTTSRTTLLCSPSPSSSSHPSTFFQALLSPTWSSSSPDGLTPQSPIFIDRDPDAFSIVLHYLRTGKLRIPPHAFIDPASIADEADFYNLPHLASLALALSSSTQPPDIGYEEELWIGLLEREKGEYRWFLRHPMVEGQTLVTKDDTGGGGRRKCWVFDDFHFGQMFELGPLLDRYFDEIGTLPLSLPKKKNGPRTASTVLFTTPYPHFHGSTTLSGYRWVVSSPVWYRCVDMRLGERMNGRHDDLQIMIMRRIGRSEDEEWRFIGEKGMGVGMTGVGGGNFVGGEGEEESDKGEEGEEGQGYGDEEFGESVMSV</sequence>
<feature type="compositionally biased region" description="Acidic residues" evidence="1">
    <location>
        <begin position="301"/>
        <end position="324"/>
    </location>
</feature>
<dbReference type="Gene3D" id="3.30.710.10">
    <property type="entry name" value="Potassium Channel Kv1.1, Chain A"/>
    <property type="match status" value="1"/>
</dbReference>
<evidence type="ECO:0000313" key="4">
    <source>
        <dbReference type="Proteomes" id="UP000033140"/>
    </source>
</evidence>
<reference evidence="3 4" key="1">
    <citation type="journal article" date="2011" name="J. Gen. Appl. Microbiol.">
        <title>Draft genome sequencing of the enigmatic yeast Saitoella complicata.</title>
        <authorList>
            <person name="Nishida H."/>
            <person name="Hamamoto M."/>
            <person name="Sugiyama J."/>
        </authorList>
    </citation>
    <scope>NUCLEOTIDE SEQUENCE [LARGE SCALE GENOMIC DNA]</scope>
    <source>
        <strain evidence="3 4">NRRL Y-17804</strain>
    </source>
</reference>
<name>A0A0E9NDX0_SAICN</name>
<dbReference type="InterPro" id="IPR011333">
    <property type="entry name" value="SKP1/BTB/POZ_sf"/>
</dbReference>
<dbReference type="Proteomes" id="UP000033140">
    <property type="component" value="Unassembled WGS sequence"/>
</dbReference>
<keyword evidence="4" id="KW-1185">Reference proteome</keyword>
<dbReference type="CDD" id="cd18316">
    <property type="entry name" value="BTB_POZ_KCTD-like"/>
    <property type="match status" value="1"/>
</dbReference>
<dbReference type="PANTHER" id="PTHR14499:SF136">
    <property type="entry name" value="GH08630P"/>
    <property type="match status" value="1"/>
</dbReference>
<accession>A0A0E9NDX0</accession>
<evidence type="ECO:0000259" key="2">
    <source>
        <dbReference type="PROSITE" id="PS50097"/>
    </source>
</evidence>
<comment type="caution">
    <text evidence="3">The sequence shown here is derived from an EMBL/GenBank/DDBJ whole genome shotgun (WGS) entry which is preliminary data.</text>
</comment>
<proteinExistence type="predicted"/>
<feature type="domain" description="BTB" evidence="2">
    <location>
        <begin position="6"/>
        <end position="87"/>
    </location>
</feature>
<dbReference type="EMBL" id="BACD03000012">
    <property type="protein sequence ID" value="GAO48052.1"/>
    <property type="molecule type" value="Genomic_DNA"/>
</dbReference>
<organism evidence="3 4">
    <name type="scientific">Saitoella complicata (strain BCRC 22490 / CBS 7301 / JCM 7358 / NBRC 10748 / NRRL Y-17804)</name>
    <dbReference type="NCBI Taxonomy" id="698492"/>
    <lineage>
        <taxon>Eukaryota</taxon>
        <taxon>Fungi</taxon>
        <taxon>Dikarya</taxon>
        <taxon>Ascomycota</taxon>
        <taxon>Taphrinomycotina</taxon>
        <taxon>Taphrinomycotina incertae sedis</taxon>
        <taxon>Saitoella</taxon>
    </lineage>
</organism>
<dbReference type="RefSeq" id="XP_019025736.1">
    <property type="nucleotide sequence ID" value="XM_019170510.1"/>
</dbReference>